<sequence>MTTDSIRLSEMGRPDWENVLWSSPTAQVLAARITWPDFLELDGCVYVLLPWDADRVSEHREYLLRGRRSVDWERLSRAERWSVAAEHGEVDLGVVFQMALHDGDDLDASLDALAALLVRSWGGALRERFPERRFAVEVEPADDDGGPVVRVREVPVDGA</sequence>
<dbReference type="Proteomes" id="UP001597168">
    <property type="component" value="Unassembled WGS sequence"/>
</dbReference>
<proteinExistence type="predicted"/>
<dbReference type="EMBL" id="JBHTLK010000137">
    <property type="protein sequence ID" value="MFD1150064.1"/>
    <property type="molecule type" value="Genomic_DNA"/>
</dbReference>
<comment type="caution">
    <text evidence="1">The sequence shown here is derived from an EMBL/GenBank/DDBJ whole genome shotgun (WGS) entry which is preliminary data.</text>
</comment>
<protein>
    <submittedName>
        <fullName evidence="1">Uncharacterized protein</fullName>
    </submittedName>
</protein>
<organism evidence="1 2">
    <name type="scientific">Saccharothrix hoggarensis</name>
    <dbReference type="NCBI Taxonomy" id="913853"/>
    <lineage>
        <taxon>Bacteria</taxon>
        <taxon>Bacillati</taxon>
        <taxon>Actinomycetota</taxon>
        <taxon>Actinomycetes</taxon>
        <taxon>Pseudonocardiales</taxon>
        <taxon>Pseudonocardiaceae</taxon>
        <taxon>Saccharothrix</taxon>
    </lineage>
</organism>
<evidence type="ECO:0000313" key="1">
    <source>
        <dbReference type="EMBL" id="MFD1150064.1"/>
    </source>
</evidence>
<reference evidence="2" key="1">
    <citation type="journal article" date="2019" name="Int. J. Syst. Evol. Microbiol.">
        <title>The Global Catalogue of Microorganisms (GCM) 10K type strain sequencing project: providing services to taxonomists for standard genome sequencing and annotation.</title>
        <authorList>
            <consortium name="The Broad Institute Genomics Platform"/>
            <consortium name="The Broad Institute Genome Sequencing Center for Infectious Disease"/>
            <person name="Wu L."/>
            <person name="Ma J."/>
        </authorList>
    </citation>
    <scope>NUCLEOTIDE SEQUENCE [LARGE SCALE GENOMIC DNA]</scope>
    <source>
        <strain evidence="2">CCUG 60214</strain>
    </source>
</reference>
<accession>A0ABW3QZ92</accession>
<name>A0ABW3QZ92_9PSEU</name>
<keyword evidence="2" id="KW-1185">Reference proteome</keyword>
<gene>
    <name evidence="1" type="ORF">ACFQ3T_23270</name>
</gene>
<evidence type="ECO:0000313" key="2">
    <source>
        <dbReference type="Proteomes" id="UP001597168"/>
    </source>
</evidence>
<dbReference type="RefSeq" id="WP_380725817.1">
    <property type="nucleotide sequence ID" value="NZ_JBHTLK010000137.1"/>
</dbReference>